<evidence type="ECO:0000313" key="2">
    <source>
        <dbReference type="EMBL" id="OLP81848.1"/>
    </source>
</evidence>
<feature type="compositionally biased region" description="Pro residues" evidence="1">
    <location>
        <begin position="87"/>
        <end position="96"/>
    </location>
</feature>
<protein>
    <submittedName>
        <fullName evidence="2">Uncharacterized protein</fullName>
    </submittedName>
</protein>
<dbReference type="AlphaFoldDB" id="A0A1Q9CFY8"/>
<feature type="region of interest" description="Disordered" evidence="1">
    <location>
        <begin position="40"/>
        <end position="163"/>
    </location>
</feature>
<dbReference type="EMBL" id="LSRX01001244">
    <property type="protein sequence ID" value="OLP81848.1"/>
    <property type="molecule type" value="Genomic_DNA"/>
</dbReference>
<gene>
    <name evidence="2" type="ORF">AK812_SmicGene37561</name>
</gene>
<sequence>MAARNLKQQRSQQEPMAKDELAAVVHRVVACNQLEELLAEIEVQRPDKVSRRGGAPSEGGLSEYSLLDSAVHSPARGSSSWESGRKGPPPPQPVNPPVQNQNRGYGRSDPPRGPPRPEPVNQGPPPPPGAHVHRGAVPMPGSPGTSDLFSSETESLGTTTERETASHADIYTLPTVPQTDLPTGVPNLATWARTLLVLPKYADKRWSYRRLLENAWNDKDILSYLRWIRSTYYQDASKPTLGKASDLAAFLLAVDYPIMERLGKVQERDMWGELVTQATSHWRDHLQWLGQPNNSQKCLKNDIGEPKLPRFSEDIVVESRRFVTLEEQLRGWPKLSVHLKIDALELRLKDRSGMCWSGWDPKCTDHDQQPCLTHRREFHRCSTLGFSGFGRVGAGINGSMFERDAADETKQMIAEGHAAILKVVRYSDDSASDAFEIFRKGVVRGSSTQSATLQELDQKSKILTFLAEFAKFRRPRRRQVANVCSILLKDASWKEAAEGLSEPLPEMEVHGDMREPRSRSSEVSVPASPSEALISLREAVEQLRRLDFENVEEEGRPEAKKSLQQFAQGLHLVREYHPAELQEIDRLLPKHPILRFLILAKEEFCREQALQALRQLLTTPQLSKWREALEDDRELLEAAMASRILSSSPDGRSPISRSSRGSGSDYESAASDEELSQVPIRNHARWMWQDAGRGYGGPIGAGLARLNPARWSQLLPEDQVVDELCRFLGTGSEDRPVRLEVEANGRRKKIEVPNVREAVRLTNNPAEWDKVRTLDMEIHFGFGSAAELPQYKAGGKAKEQASSPFDEALSLQEKLTRQVSIMEALRKRFFCTGSTLEVYRQGQLRGLALRRAPASESFGKEGPPVYLPNGFSVTAFAVSYVHKELVDVRLD</sequence>
<organism evidence="2 3">
    <name type="scientific">Symbiodinium microadriaticum</name>
    <name type="common">Dinoflagellate</name>
    <name type="synonym">Zooxanthella microadriatica</name>
    <dbReference type="NCBI Taxonomy" id="2951"/>
    <lineage>
        <taxon>Eukaryota</taxon>
        <taxon>Sar</taxon>
        <taxon>Alveolata</taxon>
        <taxon>Dinophyceae</taxon>
        <taxon>Suessiales</taxon>
        <taxon>Symbiodiniaceae</taxon>
        <taxon>Symbiodinium</taxon>
    </lineage>
</organism>
<feature type="compositionally biased region" description="Low complexity" evidence="1">
    <location>
        <begin position="150"/>
        <end position="159"/>
    </location>
</feature>
<reference evidence="2 3" key="1">
    <citation type="submission" date="2016-02" db="EMBL/GenBank/DDBJ databases">
        <title>Genome analysis of coral dinoflagellate symbionts highlights evolutionary adaptations to a symbiotic lifestyle.</title>
        <authorList>
            <person name="Aranda M."/>
            <person name="Li Y."/>
            <person name="Liew Y.J."/>
            <person name="Baumgarten S."/>
            <person name="Simakov O."/>
            <person name="Wilson M."/>
            <person name="Piel J."/>
            <person name="Ashoor H."/>
            <person name="Bougouffa S."/>
            <person name="Bajic V.B."/>
            <person name="Ryu T."/>
            <person name="Ravasi T."/>
            <person name="Bayer T."/>
            <person name="Micklem G."/>
            <person name="Kim H."/>
            <person name="Bhak J."/>
            <person name="Lajeunesse T.C."/>
            <person name="Voolstra C.R."/>
        </authorList>
    </citation>
    <scope>NUCLEOTIDE SEQUENCE [LARGE SCALE GENOMIC DNA]</scope>
    <source>
        <strain evidence="2 3">CCMP2467</strain>
    </source>
</reference>
<keyword evidence="3" id="KW-1185">Reference proteome</keyword>
<dbReference type="Proteomes" id="UP000186817">
    <property type="component" value="Unassembled WGS sequence"/>
</dbReference>
<evidence type="ECO:0000256" key="1">
    <source>
        <dbReference type="SAM" id="MobiDB-lite"/>
    </source>
</evidence>
<feature type="region of interest" description="Disordered" evidence="1">
    <location>
        <begin position="502"/>
        <end position="524"/>
    </location>
</feature>
<feature type="compositionally biased region" description="Low complexity" evidence="1">
    <location>
        <begin position="646"/>
        <end position="665"/>
    </location>
</feature>
<evidence type="ECO:0000313" key="3">
    <source>
        <dbReference type="Proteomes" id="UP000186817"/>
    </source>
</evidence>
<proteinExistence type="predicted"/>
<dbReference type="OrthoDB" id="439581at2759"/>
<accession>A0A1Q9CFY8</accession>
<comment type="caution">
    <text evidence="2">The sequence shown here is derived from an EMBL/GenBank/DDBJ whole genome shotgun (WGS) entry which is preliminary data.</text>
</comment>
<feature type="compositionally biased region" description="Basic and acidic residues" evidence="1">
    <location>
        <begin position="507"/>
        <end position="520"/>
    </location>
</feature>
<feature type="compositionally biased region" description="Pro residues" evidence="1">
    <location>
        <begin position="111"/>
        <end position="129"/>
    </location>
</feature>
<feature type="compositionally biased region" description="Low complexity" evidence="1">
    <location>
        <begin position="97"/>
        <end position="108"/>
    </location>
</feature>
<name>A0A1Q9CFY8_SYMMI</name>
<feature type="region of interest" description="Disordered" evidence="1">
    <location>
        <begin position="646"/>
        <end position="675"/>
    </location>
</feature>